<dbReference type="GO" id="GO:0042025">
    <property type="term" value="C:host cell nucleus"/>
    <property type="evidence" value="ECO:0007669"/>
    <property type="project" value="UniProtKB-SubCell"/>
</dbReference>
<keyword evidence="6" id="KW-1048">Host nucleus</keyword>
<evidence type="ECO:0000256" key="12">
    <source>
        <dbReference type="ARBA" id="ARBA00022741"/>
    </source>
</evidence>
<evidence type="ECO:0000256" key="22">
    <source>
        <dbReference type="ARBA" id="ARBA00049360"/>
    </source>
</evidence>
<dbReference type="GO" id="GO:0016787">
    <property type="term" value="F:hydrolase activity"/>
    <property type="evidence" value="ECO:0007669"/>
    <property type="project" value="UniProtKB-KW"/>
</dbReference>
<dbReference type="GO" id="GO:0006260">
    <property type="term" value="P:DNA replication"/>
    <property type="evidence" value="ECO:0007669"/>
    <property type="project" value="UniProtKB-KW"/>
</dbReference>
<protein>
    <recommendedName>
        <fullName evidence="5">Replication-associated protein</fullName>
    </recommendedName>
    <alternativeName>
        <fullName evidence="20">ATP-dependent helicase Rep</fullName>
    </alternativeName>
    <alternativeName>
        <fullName evidence="21">RepP</fullName>
    </alternativeName>
</protein>
<evidence type="ECO:0000256" key="7">
    <source>
        <dbReference type="ARBA" id="ARBA00022679"/>
    </source>
</evidence>
<evidence type="ECO:0000256" key="19">
    <source>
        <dbReference type="ARBA" id="ARBA00023268"/>
    </source>
</evidence>
<keyword evidence="18" id="KW-0238">DNA-binding</keyword>
<keyword evidence="8" id="KW-0548">Nucleotidyltransferase</keyword>
<comment type="similarity">
    <text evidence="4">Belongs to the nanoviruses/circoviruses replication-associated protein family.</text>
</comment>
<dbReference type="Gene3D" id="3.40.1310.20">
    <property type="match status" value="1"/>
</dbReference>
<keyword evidence="16" id="KW-0067">ATP-binding</keyword>
<dbReference type="InterPro" id="IPR027417">
    <property type="entry name" value="P-loop_NTPase"/>
</dbReference>
<evidence type="ECO:0000256" key="20">
    <source>
        <dbReference type="ARBA" id="ARBA00030754"/>
    </source>
</evidence>
<dbReference type="GO" id="GO:0046872">
    <property type="term" value="F:metal ion binding"/>
    <property type="evidence" value="ECO:0007669"/>
    <property type="project" value="UniProtKB-KW"/>
</dbReference>
<name>A0A2H4MYX6_9CIRC</name>
<evidence type="ECO:0000256" key="13">
    <source>
        <dbReference type="ARBA" id="ARBA00022759"/>
    </source>
</evidence>
<dbReference type="GO" id="GO:0004519">
    <property type="term" value="F:endonuclease activity"/>
    <property type="evidence" value="ECO:0007669"/>
    <property type="project" value="UniProtKB-KW"/>
</dbReference>
<feature type="domain" description="CRESS-DNA virus Rep endonuclease" evidence="23">
    <location>
        <begin position="1"/>
        <end position="97"/>
    </location>
</feature>
<evidence type="ECO:0000256" key="17">
    <source>
        <dbReference type="ARBA" id="ARBA00023124"/>
    </source>
</evidence>
<comment type="cofactor">
    <cofactor evidence="2">
        <name>Mg(2+)</name>
        <dbReference type="ChEBI" id="CHEBI:18420"/>
    </cofactor>
</comment>
<dbReference type="InterPro" id="IPR000605">
    <property type="entry name" value="Helicase_SF3_ssDNA/RNA_vir"/>
</dbReference>
<keyword evidence="15" id="KW-0347">Helicase</keyword>
<evidence type="ECO:0000259" key="23">
    <source>
        <dbReference type="PROSITE" id="PS52020"/>
    </source>
</evidence>
<proteinExistence type="inferred from homology"/>
<dbReference type="PROSITE" id="PS52020">
    <property type="entry name" value="CRESS_DNA_REP"/>
    <property type="match status" value="1"/>
</dbReference>
<keyword evidence="17" id="KW-0190">Covalent protein-DNA linkage</keyword>
<dbReference type="SUPFAM" id="SSF52540">
    <property type="entry name" value="P-loop containing nucleoside triphosphate hydrolases"/>
    <property type="match status" value="1"/>
</dbReference>
<keyword evidence="11" id="KW-0479">Metal-binding</keyword>
<dbReference type="GO" id="GO:0016779">
    <property type="term" value="F:nucleotidyltransferase activity"/>
    <property type="evidence" value="ECO:0007669"/>
    <property type="project" value="UniProtKB-KW"/>
</dbReference>
<evidence type="ECO:0000256" key="3">
    <source>
        <dbReference type="ARBA" id="ARBA00004147"/>
    </source>
</evidence>
<dbReference type="GO" id="GO:0003677">
    <property type="term" value="F:DNA binding"/>
    <property type="evidence" value="ECO:0007669"/>
    <property type="project" value="UniProtKB-KW"/>
</dbReference>
<keyword evidence="10" id="KW-0540">Nuclease</keyword>
<dbReference type="Pfam" id="PF02407">
    <property type="entry name" value="Viral_Rep"/>
    <property type="match status" value="1"/>
</dbReference>
<evidence type="ECO:0000256" key="4">
    <source>
        <dbReference type="ARBA" id="ARBA00008545"/>
    </source>
</evidence>
<keyword evidence="19" id="KW-0511">Multifunctional enzyme</keyword>
<dbReference type="Pfam" id="PF00910">
    <property type="entry name" value="RNA_helicase"/>
    <property type="match status" value="1"/>
</dbReference>
<dbReference type="GO" id="GO:0003724">
    <property type="term" value="F:RNA helicase activity"/>
    <property type="evidence" value="ECO:0007669"/>
    <property type="project" value="InterPro"/>
</dbReference>
<keyword evidence="12" id="KW-0547">Nucleotide-binding</keyword>
<comment type="cofactor">
    <cofactor evidence="1">
        <name>Mn(2+)</name>
        <dbReference type="ChEBI" id="CHEBI:29035"/>
    </cofactor>
</comment>
<evidence type="ECO:0000256" key="10">
    <source>
        <dbReference type="ARBA" id="ARBA00022722"/>
    </source>
</evidence>
<evidence type="ECO:0000256" key="6">
    <source>
        <dbReference type="ARBA" id="ARBA00022562"/>
    </source>
</evidence>
<evidence type="ECO:0000256" key="11">
    <source>
        <dbReference type="ARBA" id="ARBA00022723"/>
    </source>
</evidence>
<sequence length="295" mass="35152">MTSRNWCFTLNNPEKKQLLFETLPEVRYAIYQTERGTSGTEHLQGYVELFNPRRWNYLSTLLPGAHFEKRKGTRDQARDYCKKEESRTDGPFEYGDWNSGGSGKRNDLLNIKKQIDEGKSEENIADNYFETWIKYYRGLRNTNANYFETWIKYYRGLREYKRIKTTKRNWKTEVTVLVGPPGSGKSRKCLQDATKAYWKQRGHWWDGYENQEHVVIDDYYGWLPYDTLLRLLDRYPMILETKGGHVEFVAKHIWITSNKYPQEWYKSENIEIGALLRRIENTITLGNIPPYNPYS</sequence>
<evidence type="ECO:0000256" key="16">
    <source>
        <dbReference type="ARBA" id="ARBA00022840"/>
    </source>
</evidence>
<keyword evidence="9" id="KW-0235">DNA replication</keyword>
<evidence type="ECO:0000256" key="15">
    <source>
        <dbReference type="ARBA" id="ARBA00022806"/>
    </source>
</evidence>
<accession>A0A2H4MYX6</accession>
<evidence type="ECO:0000256" key="21">
    <source>
        <dbReference type="ARBA" id="ARBA00032243"/>
    </source>
</evidence>
<dbReference type="GO" id="GO:0005524">
    <property type="term" value="F:ATP binding"/>
    <property type="evidence" value="ECO:0007669"/>
    <property type="project" value="UniProtKB-KW"/>
</dbReference>
<dbReference type="InterPro" id="IPR049912">
    <property type="entry name" value="CRESS_DNA_REP"/>
</dbReference>
<comment type="catalytic activity">
    <reaction evidence="22">
        <text>ATP + H2O = ADP + phosphate + H(+)</text>
        <dbReference type="Rhea" id="RHEA:13065"/>
        <dbReference type="ChEBI" id="CHEBI:15377"/>
        <dbReference type="ChEBI" id="CHEBI:15378"/>
        <dbReference type="ChEBI" id="CHEBI:30616"/>
        <dbReference type="ChEBI" id="CHEBI:43474"/>
        <dbReference type="ChEBI" id="CHEBI:456216"/>
    </reaction>
</comment>
<dbReference type="EMBL" id="KY370040">
    <property type="protein sequence ID" value="ATP66722.1"/>
    <property type="molecule type" value="Genomic_DNA"/>
</dbReference>
<keyword evidence="13" id="KW-0255">Endonuclease</keyword>
<evidence type="ECO:0000256" key="9">
    <source>
        <dbReference type="ARBA" id="ARBA00022705"/>
    </source>
</evidence>
<keyword evidence="14" id="KW-0378">Hydrolase</keyword>
<evidence type="ECO:0000256" key="1">
    <source>
        <dbReference type="ARBA" id="ARBA00001936"/>
    </source>
</evidence>
<evidence type="ECO:0000256" key="8">
    <source>
        <dbReference type="ARBA" id="ARBA00022695"/>
    </source>
</evidence>
<evidence type="ECO:0000256" key="5">
    <source>
        <dbReference type="ARBA" id="ARBA00014531"/>
    </source>
</evidence>
<reference evidence="24" key="1">
    <citation type="journal article" date="2018" name="Microbiome">
        <title>Comparative analysis of rodent and small mammal viromes to better understand the wildlife origin of emerging infectious diseases.</title>
        <authorList>
            <person name="Wu Z."/>
            <person name="Lu L."/>
            <person name="Du J."/>
            <person name="Yang L."/>
            <person name="Ren X."/>
            <person name="Liu B."/>
            <person name="Jiang J."/>
            <person name="Yang J."/>
            <person name="Dong J."/>
            <person name="Sun L."/>
            <person name="Zhu Y."/>
            <person name="Li Y."/>
            <person name="Zheng D."/>
            <person name="Zhang C."/>
            <person name="Su H."/>
            <person name="Zheng Y."/>
            <person name="Zhou H."/>
            <person name="Zhu G."/>
            <person name="Li H."/>
            <person name="Chmura A."/>
            <person name="Yang F."/>
            <person name="Daszak P."/>
            <person name="Wang J."/>
            <person name="Liu Q."/>
            <person name="Jin Q."/>
        </authorList>
    </citation>
    <scope>NUCLEOTIDE SEQUENCE</scope>
    <source>
        <strain evidence="24">Shrew-CV/Tibet2014</strain>
    </source>
</reference>
<evidence type="ECO:0000313" key="24">
    <source>
        <dbReference type="EMBL" id="ATP66722.1"/>
    </source>
</evidence>
<evidence type="ECO:0000256" key="2">
    <source>
        <dbReference type="ARBA" id="ARBA00001946"/>
    </source>
</evidence>
<evidence type="ECO:0000256" key="14">
    <source>
        <dbReference type="ARBA" id="ARBA00022801"/>
    </source>
</evidence>
<organism evidence="24">
    <name type="scientific">Shrew circovirus</name>
    <dbReference type="NCBI Taxonomy" id="2050017"/>
    <lineage>
        <taxon>Viruses</taxon>
        <taxon>Monodnaviria</taxon>
        <taxon>Shotokuvirae</taxon>
        <taxon>Cressdnaviricota</taxon>
        <taxon>Arfiviricetes</taxon>
        <taxon>Cirlivirales</taxon>
        <taxon>Circoviridae</taxon>
    </lineage>
</organism>
<evidence type="ECO:0000256" key="18">
    <source>
        <dbReference type="ARBA" id="ARBA00023125"/>
    </source>
</evidence>
<keyword evidence="7" id="KW-0808">Transferase</keyword>
<comment type="subcellular location">
    <subcellularLocation>
        <location evidence="3">Host nucleus</location>
    </subcellularLocation>
</comment>
<dbReference type="GO" id="GO:0003723">
    <property type="term" value="F:RNA binding"/>
    <property type="evidence" value="ECO:0007669"/>
    <property type="project" value="InterPro"/>
</dbReference>